<evidence type="ECO:0000259" key="1">
    <source>
        <dbReference type="Pfam" id="PF00394"/>
    </source>
</evidence>
<sequence length="215" mass="23933">MPGKTYLLRIINAAWNEELFFKIADHKMRVVEVDASYLKPFDTDTILVAPCQTTIALLTAHFTTGRYRIVASPFMDSSVEVDSRTATSVLHYTGMLPSTSTTLVDPPPRNATQIARKLMQSLRRLNSIKYPCTVPIKVDHSLLFTVSLGLNKCATCANGYHVIADINNVTFDMPKILLLNAHFFNISGVFADDFPRNPPVSYDYTGSVGHVEYSP</sequence>
<protein>
    <recommendedName>
        <fullName evidence="1">Plastocyanin-like domain-containing protein</fullName>
    </recommendedName>
</protein>
<dbReference type="Proteomes" id="UP000826271">
    <property type="component" value="Unassembled WGS sequence"/>
</dbReference>
<dbReference type="Pfam" id="PF00394">
    <property type="entry name" value="Cu-oxidase"/>
    <property type="match status" value="1"/>
</dbReference>
<organism evidence="2 3">
    <name type="scientific">Buddleja alternifolia</name>
    <dbReference type="NCBI Taxonomy" id="168488"/>
    <lineage>
        <taxon>Eukaryota</taxon>
        <taxon>Viridiplantae</taxon>
        <taxon>Streptophyta</taxon>
        <taxon>Embryophyta</taxon>
        <taxon>Tracheophyta</taxon>
        <taxon>Spermatophyta</taxon>
        <taxon>Magnoliopsida</taxon>
        <taxon>eudicotyledons</taxon>
        <taxon>Gunneridae</taxon>
        <taxon>Pentapetalae</taxon>
        <taxon>asterids</taxon>
        <taxon>lamiids</taxon>
        <taxon>Lamiales</taxon>
        <taxon>Scrophulariaceae</taxon>
        <taxon>Buddlejeae</taxon>
        <taxon>Buddleja</taxon>
    </lineage>
</organism>
<name>A0AAV6WN11_9LAMI</name>
<keyword evidence="3" id="KW-1185">Reference proteome</keyword>
<dbReference type="GO" id="GO:0016491">
    <property type="term" value="F:oxidoreductase activity"/>
    <property type="evidence" value="ECO:0007669"/>
    <property type="project" value="TreeGrafter"/>
</dbReference>
<dbReference type="SUPFAM" id="SSF49503">
    <property type="entry name" value="Cupredoxins"/>
    <property type="match status" value="1"/>
</dbReference>
<evidence type="ECO:0000313" key="2">
    <source>
        <dbReference type="EMBL" id="KAG8371469.1"/>
    </source>
</evidence>
<feature type="domain" description="Plastocyanin-like" evidence="1">
    <location>
        <begin position="2"/>
        <end position="94"/>
    </location>
</feature>
<dbReference type="InterPro" id="IPR001117">
    <property type="entry name" value="Cu-oxidase_2nd"/>
</dbReference>
<dbReference type="InterPro" id="IPR008972">
    <property type="entry name" value="Cupredoxin"/>
</dbReference>
<dbReference type="EMBL" id="WHWC01000013">
    <property type="protein sequence ID" value="KAG8371469.1"/>
    <property type="molecule type" value="Genomic_DNA"/>
</dbReference>
<dbReference type="PANTHER" id="PTHR11709">
    <property type="entry name" value="MULTI-COPPER OXIDASE"/>
    <property type="match status" value="1"/>
</dbReference>
<comment type="caution">
    <text evidence="2">The sequence shown here is derived from an EMBL/GenBank/DDBJ whole genome shotgun (WGS) entry which is preliminary data.</text>
</comment>
<dbReference type="AlphaFoldDB" id="A0AAV6WN11"/>
<dbReference type="InterPro" id="IPR045087">
    <property type="entry name" value="Cu-oxidase_fam"/>
</dbReference>
<dbReference type="PANTHER" id="PTHR11709:SF319">
    <property type="entry name" value="LACCASE-16"/>
    <property type="match status" value="1"/>
</dbReference>
<gene>
    <name evidence="2" type="ORF">BUALT_Bualt13G0090800</name>
</gene>
<proteinExistence type="predicted"/>
<accession>A0AAV6WN11</accession>
<dbReference type="Gene3D" id="2.60.40.420">
    <property type="entry name" value="Cupredoxins - blue copper proteins"/>
    <property type="match status" value="1"/>
</dbReference>
<evidence type="ECO:0000313" key="3">
    <source>
        <dbReference type="Proteomes" id="UP000826271"/>
    </source>
</evidence>
<reference evidence="2" key="1">
    <citation type="submission" date="2019-10" db="EMBL/GenBank/DDBJ databases">
        <authorList>
            <person name="Zhang R."/>
            <person name="Pan Y."/>
            <person name="Wang J."/>
            <person name="Ma R."/>
            <person name="Yu S."/>
        </authorList>
    </citation>
    <scope>NUCLEOTIDE SEQUENCE</scope>
    <source>
        <strain evidence="2">LA-IB0</strain>
        <tissue evidence="2">Leaf</tissue>
    </source>
</reference>